<comment type="catalytic activity">
    <reaction evidence="1">
        <text>2-phosphoglycolate + H2O = glycolate + phosphate</text>
        <dbReference type="Rhea" id="RHEA:14369"/>
        <dbReference type="ChEBI" id="CHEBI:15377"/>
        <dbReference type="ChEBI" id="CHEBI:29805"/>
        <dbReference type="ChEBI" id="CHEBI:43474"/>
        <dbReference type="ChEBI" id="CHEBI:58033"/>
        <dbReference type="EC" id="3.1.3.18"/>
    </reaction>
</comment>
<dbReference type="SFLD" id="SFLDG01129">
    <property type="entry name" value="C1.5:_HAD__Beta-PGM__Phosphata"/>
    <property type="match status" value="1"/>
</dbReference>
<dbReference type="SUPFAM" id="SSF56784">
    <property type="entry name" value="HAD-like"/>
    <property type="match status" value="1"/>
</dbReference>
<proteinExistence type="inferred from homology"/>
<dbReference type="SFLD" id="SFLDS00003">
    <property type="entry name" value="Haloacid_Dehalogenase"/>
    <property type="match status" value="1"/>
</dbReference>
<organism evidence="5 6">
    <name type="scientific">Micavibrio aeruginosavorus</name>
    <dbReference type="NCBI Taxonomy" id="349221"/>
    <lineage>
        <taxon>Bacteria</taxon>
        <taxon>Pseudomonadati</taxon>
        <taxon>Bdellovibrionota</taxon>
        <taxon>Bdellovibrionia</taxon>
        <taxon>Bdellovibrionales</taxon>
        <taxon>Pseudobdellovibrionaceae</taxon>
        <taxon>Micavibrio</taxon>
    </lineage>
</organism>
<dbReference type="GO" id="GO:0005829">
    <property type="term" value="C:cytosol"/>
    <property type="evidence" value="ECO:0007669"/>
    <property type="project" value="TreeGrafter"/>
</dbReference>
<protein>
    <recommendedName>
        <fullName evidence="4">phosphoglycolate phosphatase</fullName>
        <ecNumber evidence="4">3.1.3.18</ecNumber>
    </recommendedName>
</protein>
<comment type="similarity">
    <text evidence="3">Belongs to the HAD-like hydrolase superfamily. CbbY/CbbZ/Gph/YieH family.</text>
</comment>
<gene>
    <name evidence="5" type="ORF">DI551_09930</name>
</gene>
<dbReference type="Pfam" id="PF13419">
    <property type="entry name" value="HAD_2"/>
    <property type="match status" value="1"/>
</dbReference>
<comment type="pathway">
    <text evidence="2">Organic acid metabolism; glycolate biosynthesis; glycolate from 2-phosphoglycolate: step 1/1.</text>
</comment>
<comment type="caution">
    <text evidence="5">The sequence shown here is derived from an EMBL/GenBank/DDBJ whole genome shotgun (WGS) entry which is preliminary data.</text>
</comment>
<evidence type="ECO:0000256" key="2">
    <source>
        <dbReference type="ARBA" id="ARBA00004818"/>
    </source>
</evidence>
<dbReference type="InterPro" id="IPR041492">
    <property type="entry name" value="HAD_2"/>
</dbReference>
<evidence type="ECO:0000256" key="4">
    <source>
        <dbReference type="ARBA" id="ARBA00013078"/>
    </source>
</evidence>
<dbReference type="Proteomes" id="UP000249417">
    <property type="component" value="Unassembled WGS sequence"/>
</dbReference>
<dbReference type="EMBL" id="QFQB01000088">
    <property type="protein sequence ID" value="PZQ44539.1"/>
    <property type="molecule type" value="Genomic_DNA"/>
</dbReference>
<sequence length="236" mass="27015">MPRPTIVLFDMDGTTVRHINPRLLGTLEFLDDTSFKIASWLHRKKPHPDFTLDKIKKPRLLVHRALHRFRRKDVEQIVQPCPGIYTLLGMFRDEKIPLGIVSNGLGKGYGHDILTKFNLSDFFKVQIFREDIQHSKPHPDPILRALAQIKDPLTNSDVVWYIGDRHKDVIAALAANDALPARIIPFAYGLKAAVAILEKGLSPDNIIMNYTDFAARIYPVIKDDIRHHAMREDDED</sequence>
<reference evidence="5 6" key="1">
    <citation type="submission" date="2017-08" db="EMBL/GenBank/DDBJ databases">
        <title>Infants hospitalized years apart are colonized by the same room-sourced microbial strains.</title>
        <authorList>
            <person name="Brooks B."/>
            <person name="Olm M.R."/>
            <person name="Firek B.A."/>
            <person name="Baker R."/>
            <person name="Thomas B.C."/>
            <person name="Morowitz M.J."/>
            <person name="Banfield J.F."/>
        </authorList>
    </citation>
    <scope>NUCLEOTIDE SEQUENCE [LARGE SCALE GENOMIC DNA]</scope>
    <source>
        <strain evidence="5">S2_005_002_R2_29</strain>
    </source>
</reference>
<dbReference type="GO" id="GO:0006281">
    <property type="term" value="P:DNA repair"/>
    <property type="evidence" value="ECO:0007669"/>
    <property type="project" value="TreeGrafter"/>
</dbReference>
<accession>A0A2W5MWF9</accession>
<dbReference type="PANTHER" id="PTHR43434:SF1">
    <property type="entry name" value="PHOSPHOGLYCOLATE PHOSPHATASE"/>
    <property type="match status" value="1"/>
</dbReference>
<dbReference type="Gene3D" id="1.10.150.730">
    <property type="match status" value="1"/>
</dbReference>
<evidence type="ECO:0000313" key="5">
    <source>
        <dbReference type="EMBL" id="PZQ44539.1"/>
    </source>
</evidence>
<dbReference type="GO" id="GO:0008967">
    <property type="term" value="F:phosphoglycolate phosphatase activity"/>
    <property type="evidence" value="ECO:0007669"/>
    <property type="project" value="UniProtKB-EC"/>
</dbReference>
<evidence type="ECO:0000256" key="3">
    <source>
        <dbReference type="ARBA" id="ARBA00006171"/>
    </source>
</evidence>
<name>A0A2W5MWF9_9BACT</name>
<dbReference type="InterPro" id="IPR023214">
    <property type="entry name" value="HAD_sf"/>
</dbReference>
<evidence type="ECO:0000313" key="6">
    <source>
        <dbReference type="Proteomes" id="UP000249417"/>
    </source>
</evidence>
<dbReference type="InterPro" id="IPR050155">
    <property type="entry name" value="HAD-like_hydrolase_sf"/>
</dbReference>
<dbReference type="EC" id="3.1.3.18" evidence="4"/>
<keyword evidence="5" id="KW-0378">Hydrolase</keyword>
<dbReference type="InterPro" id="IPR036412">
    <property type="entry name" value="HAD-like_sf"/>
</dbReference>
<dbReference type="PANTHER" id="PTHR43434">
    <property type="entry name" value="PHOSPHOGLYCOLATE PHOSPHATASE"/>
    <property type="match status" value="1"/>
</dbReference>
<dbReference type="Gene3D" id="3.40.50.1000">
    <property type="entry name" value="HAD superfamily/HAD-like"/>
    <property type="match status" value="1"/>
</dbReference>
<dbReference type="AlphaFoldDB" id="A0A2W5MWF9"/>
<evidence type="ECO:0000256" key="1">
    <source>
        <dbReference type="ARBA" id="ARBA00000830"/>
    </source>
</evidence>